<dbReference type="NCBIfam" id="TIGR03923">
    <property type="entry name" value="T7SS_EccE"/>
    <property type="match status" value="1"/>
</dbReference>
<keyword evidence="6 7" id="KW-0472">Membrane</keyword>
<dbReference type="Proteomes" id="UP001499895">
    <property type="component" value="Unassembled WGS sequence"/>
</dbReference>
<organism evidence="9 10">
    <name type="scientific">Streptomyces stramineus</name>
    <dbReference type="NCBI Taxonomy" id="173861"/>
    <lineage>
        <taxon>Bacteria</taxon>
        <taxon>Bacillati</taxon>
        <taxon>Actinomycetota</taxon>
        <taxon>Actinomycetes</taxon>
        <taxon>Kitasatosporales</taxon>
        <taxon>Streptomycetaceae</taxon>
        <taxon>Streptomyces</taxon>
    </lineage>
</organism>
<comment type="caution">
    <text evidence="9">The sequence shown here is derived from an EMBL/GenBank/DDBJ whole genome shotgun (WGS) entry which is preliminary data.</text>
</comment>
<evidence type="ECO:0000313" key="10">
    <source>
        <dbReference type="Proteomes" id="UP001499895"/>
    </source>
</evidence>
<keyword evidence="5 7" id="KW-1133">Transmembrane helix</keyword>
<dbReference type="Pfam" id="PF11203">
    <property type="entry name" value="EccE"/>
    <property type="match status" value="1"/>
</dbReference>
<evidence type="ECO:0000313" key="9">
    <source>
        <dbReference type="EMBL" id="GAA0481031.1"/>
    </source>
</evidence>
<feature type="transmembrane region" description="Helical" evidence="7">
    <location>
        <begin position="87"/>
        <end position="104"/>
    </location>
</feature>
<evidence type="ECO:0000256" key="4">
    <source>
        <dbReference type="ARBA" id="ARBA00022692"/>
    </source>
</evidence>
<dbReference type="EMBL" id="BAAAHB010000069">
    <property type="protein sequence ID" value="GAA0481031.1"/>
    <property type="molecule type" value="Genomic_DNA"/>
</dbReference>
<accession>A0ABN1AP14</accession>
<evidence type="ECO:0000256" key="6">
    <source>
        <dbReference type="ARBA" id="ARBA00023136"/>
    </source>
</evidence>
<feature type="domain" description="Type VII secretion system protein EccE" evidence="8">
    <location>
        <begin position="245"/>
        <end position="353"/>
    </location>
</feature>
<protein>
    <submittedName>
        <fullName evidence="9">Type VII secretion protein EccE</fullName>
    </submittedName>
</protein>
<sequence length="454" mass="47085">MHSSGRALAEGFARTAELAGDGEGAVTGMGAATRVRAPGVTTPGAGVAAPRAVARAGHVGPVRLQQLVLIEVAAALVLVGWLAGPLVLAPAAVVAVVLVLLAVVRRGQRPVAEWLVAAVALRGRVRRVIPAPPGTDPGIAPVVECEPALRTASFTDRERREVGLVGDGTFLTAVLRIETVDAPLRPLRVERPLPLTLLRDAMDVDGIRLESVQVVQSALPAPAPHLPPEALAARNYGPLQALSGAPAVRLTWVALKFDPELCPEAVQARGGGVEGARRCVLRAADQLVSRLRGAGFRAVLLSEEGLTAALSTAAHVNPVASAQAGRAGAPARRTLESSRAWRCDDRWHTTYAVGRWPQLGPGATPLPQLAALLTSLPALATTLSLTLGRGGVRGGRHAPTLSAHIRITGRSADELGATGRELERTARAVKAGLVRLDHEQVPGVLATLPLGGTR</sequence>
<evidence type="ECO:0000256" key="5">
    <source>
        <dbReference type="ARBA" id="ARBA00022989"/>
    </source>
</evidence>
<comment type="subcellular location">
    <subcellularLocation>
        <location evidence="1">Cell membrane</location>
    </subcellularLocation>
</comment>
<keyword evidence="3" id="KW-1003">Cell membrane</keyword>
<dbReference type="InterPro" id="IPR050051">
    <property type="entry name" value="EccE_dom"/>
</dbReference>
<keyword evidence="10" id="KW-1185">Reference proteome</keyword>
<comment type="similarity">
    <text evidence="2">Belongs to the EccE family.</text>
</comment>
<evidence type="ECO:0000256" key="7">
    <source>
        <dbReference type="SAM" id="Phobius"/>
    </source>
</evidence>
<gene>
    <name evidence="9" type="primary">eccE</name>
    <name evidence="9" type="ORF">GCM10009544_48670</name>
</gene>
<keyword evidence="4 7" id="KW-0812">Transmembrane</keyword>
<evidence type="ECO:0000256" key="1">
    <source>
        <dbReference type="ARBA" id="ARBA00004236"/>
    </source>
</evidence>
<name>A0ABN1AP14_9ACTN</name>
<dbReference type="InterPro" id="IPR021368">
    <property type="entry name" value="T7SS_EccE"/>
</dbReference>
<evidence type="ECO:0000259" key="8">
    <source>
        <dbReference type="Pfam" id="PF11203"/>
    </source>
</evidence>
<reference evidence="9 10" key="1">
    <citation type="journal article" date="2019" name="Int. J. Syst. Evol. Microbiol.">
        <title>The Global Catalogue of Microorganisms (GCM) 10K type strain sequencing project: providing services to taxonomists for standard genome sequencing and annotation.</title>
        <authorList>
            <consortium name="The Broad Institute Genomics Platform"/>
            <consortium name="The Broad Institute Genome Sequencing Center for Infectious Disease"/>
            <person name="Wu L."/>
            <person name="Ma J."/>
        </authorList>
    </citation>
    <scope>NUCLEOTIDE SEQUENCE [LARGE SCALE GENOMIC DNA]</scope>
    <source>
        <strain evidence="9 10">JCM 10649</strain>
    </source>
</reference>
<evidence type="ECO:0000256" key="2">
    <source>
        <dbReference type="ARBA" id="ARBA00007759"/>
    </source>
</evidence>
<proteinExistence type="inferred from homology"/>
<evidence type="ECO:0000256" key="3">
    <source>
        <dbReference type="ARBA" id="ARBA00022475"/>
    </source>
</evidence>